<keyword evidence="2" id="KW-1185">Reference proteome</keyword>
<dbReference type="EMBL" id="CAJVPY010003292">
    <property type="protein sequence ID" value="CAG8587658.1"/>
    <property type="molecule type" value="Genomic_DNA"/>
</dbReference>
<proteinExistence type="predicted"/>
<evidence type="ECO:0000313" key="1">
    <source>
        <dbReference type="EMBL" id="CAG8587658.1"/>
    </source>
</evidence>
<name>A0A9N9GA49_9GLOM</name>
<dbReference type="AlphaFoldDB" id="A0A9N9GA49"/>
<sequence>MVAFIKNITSDIEELDEPSLYSSILDNKSKPFRKFVLSTRNSYISIGLPSLSDCLEILCNSSDLEELTLNFHLHKYNGQNLPHQNHQIALAHRQNRAMSQTLQGSIQNPFLINSSRPIPIQHQENRQSNTFVTQPPRQILFTNSGPTKLDLCH</sequence>
<reference evidence="1" key="1">
    <citation type="submission" date="2021-06" db="EMBL/GenBank/DDBJ databases">
        <authorList>
            <person name="Kallberg Y."/>
            <person name="Tangrot J."/>
            <person name="Rosling A."/>
        </authorList>
    </citation>
    <scope>NUCLEOTIDE SEQUENCE</scope>
    <source>
        <strain evidence="1">MA453B</strain>
    </source>
</reference>
<comment type="caution">
    <text evidence="1">The sequence shown here is derived from an EMBL/GenBank/DDBJ whole genome shotgun (WGS) entry which is preliminary data.</text>
</comment>
<protein>
    <submittedName>
        <fullName evidence="1">18484_t:CDS:1</fullName>
    </submittedName>
</protein>
<organism evidence="1 2">
    <name type="scientific">Dentiscutata erythropus</name>
    <dbReference type="NCBI Taxonomy" id="1348616"/>
    <lineage>
        <taxon>Eukaryota</taxon>
        <taxon>Fungi</taxon>
        <taxon>Fungi incertae sedis</taxon>
        <taxon>Mucoromycota</taxon>
        <taxon>Glomeromycotina</taxon>
        <taxon>Glomeromycetes</taxon>
        <taxon>Diversisporales</taxon>
        <taxon>Gigasporaceae</taxon>
        <taxon>Dentiscutata</taxon>
    </lineage>
</organism>
<evidence type="ECO:0000313" key="2">
    <source>
        <dbReference type="Proteomes" id="UP000789405"/>
    </source>
</evidence>
<accession>A0A9N9GA49</accession>
<dbReference type="Proteomes" id="UP000789405">
    <property type="component" value="Unassembled WGS sequence"/>
</dbReference>
<gene>
    <name evidence="1" type="ORF">DERYTH_LOCUS7006</name>
</gene>